<keyword evidence="2" id="KW-1185">Reference proteome</keyword>
<organism evidence="1 2">
    <name type="scientific">Sorangium cellulosum (strain So ce56)</name>
    <name type="common">Polyangium cellulosum (strain So ce56)</name>
    <dbReference type="NCBI Taxonomy" id="448385"/>
    <lineage>
        <taxon>Bacteria</taxon>
        <taxon>Pseudomonadati</taxon>
        <taxon>Myxococcota</taxon>
        <taxon>Polyangia</taxon>
        <taxon>Polyangiales</taxon>
        <taxon>Polyangiaceae</taxon>
        <taxon>Sorangium</taxon>
    </lineage>
</organism>
<evidence type="ECO:0008006" key="3">
    <source>
        <dbReference type="Google" id="ProtNLM"/>
    </source>
</evidence>
<name>A9GPR2_SORC5</name>
<evidence type="ECO:0000313" key="1">
    <source>
        <dbReference type="EMBL" id="CAN96794.1"/>
    </source>
</evidence>
<dbReference type="AlphaFoldDB" id="A9GPR2"/>
<sequence>MADLEIVCVNRESKSKRIEEVGIRLLNSKEPPRAISVQDAIALRGQGHKLWVNQGGKPVVVDEMKTHHGKFLRTHPNGIVDDNLIHLPTCPSLLKAQSTGNSSDDFLKDL</sequence>
<proteinExistence type="predicted"/>
<accession>A9GPR2</accession>
<reference evidence="1 2" key="1">
    <citation type="journal article" date="2007" name="Nat. Biotechnol.">
        <title>Complete genome sequence of the myxobacterium Sorangium cellulosum.</title>
        <authorList>
            <person name="Schneiker S."/>
            <person name="Perlova O."/>
            <person name="Kaiser O."/>
            <person name="Gerth K."/>
            <person name="Alici A."/>
            <person name="Altmeyer M.O."/>
            <person name="Bartels D."/>
            <person name="Bekel T."/>
            <person name="Beyer S."/>
            <person name="Bode E."/>
            <person name="Bode H.B."/>
            <person name="Bolten C.J."/>
            <person name="Choudhuri J.V."/>
            <person name="Doss S."/>
            <person name="Elnakady Y.A."/>
            <person name="Frank B."/>
            <person name="Gaigalat L."/>
            <person name="Goesmann A."/>
            <person name="Groeger C."/>
            <person name="Gross F."/>
            <person name="Jelsbak L."/>
            <person name="Jelsbak L."/>
            <person name="Kalinowski J."/>
            <person name="Kegler C."/>
            <person name="Knauber T."/>
            <person name="Konietzny S."/>
            <person name="Kopp M."/>
            <person name="Krause L."/>
            <person name="Krug D."/>
            <person name="Linke B."/>
            <person name="Mahmud T."/>
            <person name="Martinez-Arias R."/>
            <person name="McHardy A.C."/>
            <person name="Merai M."/>
            <person name="Meyer F."/>
            <person name="Mormann S."/>
            <person name="Munoz-Dorado J."/>
            <person name="Perez J."/>
            <person name="Pradella S."/>
            <person name="Rachid S."/>
            <person name="Raddatz G."/>
            <person name="Rosenau F."/>
            <person name="Rueckert C."/>
            <person name="Sasse F."/>
            <person name="Scharfe M."/>
            <person name="Schuster S.C."/>
            <person name="Suen G."/>
            <person name="Treuner-Lange A."/>
            <person name="Velicer G.J."/>
            <person name="Vorholter F.-J."/>
            <person name="Weissman K.J."/>
            <person name="Welch R.D."/>
            <person name="Wenzel S.C."/>
            <person name="Whitworth D.E."/>
            <person name="Wilhelm S."/>
            <person name="Wittmann C."/>
            <person name="Bloecker H."/>
            <person name="Puehler A."/>
            <person name="Mueller R."/>
        </authorList>
    </citation>
    <scope>NUCLEOTIDE SEQUENCE [LARGE SCALE GENOMIC DNA]</scope>
    <source>
        <strain evidence="2">So ce56</strain>
    </source>
</reference>
<dbReference type="InterPro" id="IPR024997">
    <property type="entry name" value="DUF3892"/>
</dbReference>
<dbReference type="Pfam" id="PF13031">
    <property type="entry name" value="DUF3892"/>
    <property type="match status" value="1"/>
</dbReference>
<protein>
    <recommendedName>
        <fullName evidence="3">DUF3892 domain-containing protein</fullName>
    </recommendedName>
</protein>
<dbReference type="EMBL" id="AM746676">
    <property type="protein sequence ID" value="CAN96794.1"/>
    <property type="molecule type" value="Genomic_DNA"/>
</dbReference>
<evidence type="ECO:0000313" key="2">
    <source>
        <dbReference type="Proteomes" id="UP000002139"/>
    </source>
</evidence>
<dbReference type="BioCyc" id="SCEL448385:SCE_RS33975-MONOMER"/>
<dbReference type="KEGG" id="scl:sce6625"/>
<dbReference type="Proteomes" id="UP000002139">
    <property type="component" value="Chromosome"/>
</dbReference>
<gene>
    <name evidence="1" type="ordered locus">sce6625</name>
</gene>
<dbReference type="RefSeq" id="WP_012239238.1">
    <property type="nucleotide sequence ID" value="NC_010162.1"/>
</dbReference>
<dbReference type="HOGENOM" id="CLU_2169425_0_0_7"/>